<feature type="region of interest" description="Disordered" evidence="1">
    <location>
        <begin position="74"/>
        <end position="108"/>
    </location>
</feature>
<gene>
    <name evidence="2" type="ORF">FA13DRAFT_1704873</name>
</gene>
<feature type="region of interest" description="Disordered" evidence="1">
    <location>
        <begin position="488"/>
        <end position="688"/>
    </location>
</feature>
<dbReference type="AlphaFoldDB" id="A0A4Y7TU51"/>
<comment type="caution">
    <text evidence="2">The sequence shown here is derived from an EMBL/GenBank/DDBJ whole genome shotgun (WGS) entry which is preliminary data.</text>
</comment>
<feature type="compositionally biased region" description="Basic and acidic residues" evidence="1">
    <location>
        <begin position="456"/>
        <end position="468"/>
    </location>
</feature>
<feature type="compositionally biased region" description="Low complexity" evidence="1">
    <location>
        <begin position="98"/>
        <end position="108"/>
    </location>
</feature>
<evidence type="ECO:0000313" key="3">
    <source>
        <dbReference type="Proteomes" id="UP000298030"/>
    </source>
</evidence>
<name>A0A4Y7TU51_COPMI</name>
<evidence type="ECO:0000313" key="2">
    <source>
        <dbReference type="EMBL" id="TEB37710.1"/>
    </source>
</evidence>
<feature type="region of interest" description="Disordered" evidence="1">
    <location>
        <begin position="341"/>
        <end position="471"/>
    </location>
</feature>
<feature type="compositionally biased region" description="Basic and acidic residues" evidence="1">
    <location>
        <begin position="429"/>
        <end position="443"/>
    </location>
</feature>
<dbReference type="EMBL" id="QPFP01000003">
    <property type="protein sequence ID" value="TEB37710.1"/>
    <property type="molecule type" value="Genomic_DNA"/>
</dbReference>
<protein>
    <submittedName>
        <fullName evidence="2">Uncharacterized protein</fullName>
    </submittedName>
</protein>
<feature type="region of interest" description="Disordered" evidence="1">
    <location>
        <begin position="783"/>
        <end position="802"/>
    </location>
</feature>
<feature type="compositionally biased region" description="Basic and acidic residues" evidence="1">
    <location>
        <begin position="664"/>
        <end position="681"/>
    </location>
</feature>
<feature type="compositionally biased region" description="Low complexity" evidence="1">
    <location>
        <begin position="355"/>
        <end position="367"/>
    </location>
</feature>
<evidence type="ECO:0000256" key="1">
    <source>
        <dbReference type="SAM" id="MobiDB-lite"/>
    </source>
</evidence>
<organism evidence="2 3">
    <name type="scientific">Coprinellus micaceus</name>
    <name type="common">Glistening ink-cap mushroom</name>
    <name type="synonym">Coprinus micaceus</name>
    <dbReference type="NCBI Taxonomy" id="71717"/>
    <lineage>
        <taxon>Eukaryota</taxon>
        <taxon>Fungi</taxon>
        <taxon>Dikarya</taxon>
        <taxon>Basidiomycota</taxon>
        <taxon>Agaricomycotina</taxon>
        <taxon>Agaricomycetes</taxon>
        <taxon>Agaricomycetidae</taxon>
        <taxon>Agaricales</taxon>
        <taxon>Agaricineae</taxon>
        <taxon>Psathyrellaceae</taxon>
        <taxon>Coprinellus</taxon>
    </lineage>
</organism>
<reference evidence="2 3" key="1">
    <citation type="journal article" date="2019" name="Nat. Ecol. Evol.">
        <title>Megaphylogeny resolves global patterns of mushroom evolution.</title>
        <authorList>
            <person name="Varga T."/>
            <person name="Krizsan K."/>
            <person name="Foldi C."/>
            <person name="Dima B."/>
            <person name="Sanchez-Garcia M."/>
            <person name="Sanchez-Ramirez S."/>
            <person name="Szollosi G.J."/>
            <person name="Szarkandi J.G."/>
            <person name="Papp V."/>
            <person name="Albert L."/>
            <person name="Andreopoulos W."/>
            <person name="Angelini C."/>
            <person name="Antonin V."/>
            <person name="Barry K.W."/>
            <person name="Bougher N.L."/>
            <person name="Buchanan P."/>
            <person name="Buyck B."/>
            <person name="Bense V."/>
            <person name="Catcheside P."/>
            <person name="Chovatia M."/>
            <person name="Cooper J."/>
            <person name="Damon W."/>
            <person name="Desjardin D."/>
            <person name="Finy P."/>
            <person name="Geml J."/>
            <person name="Haridas S."/>
            <person name="Hughes K."/>
            <person name="Justo A."/>
            <person name="Karasinski D."/>
            <person name="Kautmanova I."/>
            <person name="Kiss B."/>
            <person name="Kocsube S."/>
            <person name="Kotiranta H."/>
            <person name="LaButti K.M."/>
            <person name="Lechner B.E."/>
            <person name="Liimatainen K."/>
            <person name="Lipzen A."/>
            <person name="Lukacs Z."/>
            <person name="Mihaltcheva S."/>
            <person name="Morgado L.N."/>
            <person name="Niskanen T."/>
            <person name="Noordeloos M.E."/>
            <person name="Ohm R.A."/>
            <person name="Ortiz-Santana B."/>
            <person name="Ovrebo C."/>
            <person name="Racz N."/>
            <person name="Riley R."/>
            <person name="Savchenko A."/>
            <person name="Shiryaev A."/>
            <person name="Soop K."/>
            <person name="Spirin V."/>
            <person name="Szebenyi C."/>
            <person name="Tomsovsky M."/>
            <person name="Tulloss R.E."/>
            <person name="Uehling J."/>
            <person name="Grigoriev I.V."/>
            <person name="Vagvolgyi C."/>
            <person name="Papp T."/>
            <person name="Martin F.M."/>
            <person name="Miettinen O."/>
            <person name="Hibbett D.S."/>
            <person name="Nagy L.G."/>
        </authorList>
    </citation>
    <scope>NUCLEOTIDE SEQUENCE [LARGE SCALE GENOMIC DNA]</scope>
    <source>
        <strain evidence="2 3">FP101781</strain>
    </source>
</reference>
<keyword evidence="3" id="KW-1185">Reference proteome</keyword>
<proteinExistence type="predicted"/>
<feature type="compositionally biased region" description="Basic and acidic residues" evidence="1">
    <location>
        <begin position="632"/>
        <end position="650"/>
    </location>
</feature>
<feature type="compositionally biased region" description="Basic and acidic residues" evidence="1">
    <location>
        <begin position="540"/>
        <end position="593"/>
    </location>
</feature>
<feature type="compositionally biased region" description="Polar residues" evidence="1">
    <location>
        <begin position="382"/>
        <end position="391"/>
    </location>
</feature>
<accession>A0A4Y7TU51</accession>
<dbReference type="Proteomes" id="UP000298030">
    <property type="component" value="Unassembled WGS sequence"/>
</dbReference>
<sequence>MSNLSRRKSSIWLRIKTRGRRGIVAPRPPELDANYQGEERTHEISLVCERRRIPADKERVLVVTKDDTGSLRIQDSEQEGIVGDSTQYRPGGDEQATSSARRQSSSQSSSSIEIWAVAEEQRGRRIGASDSVWSRKKKKRRGEDKAPELAIEYVYDVTIPNRVRKPLFHFVLPTRAQGGWRCEGICLRYRVVYSVCLASTKLWASEGRWTIRLQPSTYSLKFMPHGSESCPLHCVTYIPIAFIDSPRQQYNITKRTSAPADLTSAAQMHGGTQRALPLYTIRAQANLRPPRETLILNLHSPIRHRTRKVACYLDNNDSGHTPFPPAYPFSDSEIETLNRCTLDGDIHTPPSNQRTTGPPSTTPETSPLLHRRNGDRPEPTSELGTSPVSTLRRNRDDVTASEAGGVAEWDTTSGAGAWQTGHRTRVRRPPVDGRKNTNNERNARLPQSGRTRPGRKVAETGSHNHSDPVSKVPAQGWLELEHCTSGRTAGFTSSLEGRRERMKRAGSLERRVDDGAGGYARVGPGELQKRGKSVINATRGEPKAERKEERGAGRGRERHKREGEKDARRIRTKMKGKEKTRTEEVEEIERTGIDARVPTAGAGRNEGGGTSEPEAGRPKARSEASPVDEDMEQKGGRSGEVEEEWRRLDRYSTPAPKHRRPSTARHDAGKRTRGCREGERLKSKRRAKNSLGPNLVISQYRIRQDPRQLPGDLVRYDGLHPVFTPPPTSSAYLGTALLTWWVSNRRRRFSYTVRMYASTLEHVDLRCPSFIRPGYGMLRAGRSEREPAGSMRTMRRRGADDGAMEEKRVISTMQANSPTDVIAATASFSPRLSPYFRPPLRELRGNVRRSVQRDGSGIALLNTRLQDMWSVSILLREW</sequence>